<comment type="caution">
    <text evidence="1">The sequence shown here is derived from an EMBL/GenBank/DDBJ whole genome shotgun (WGS) entry which is preliminary data.</text>
</comment>
<proteinExistence type="predicted"/>
<sequence>MTTPRRFESYPPHYANFFLSAWQSCSMIAIGCDSPRAARNLRSHLYAFRSATLEASPENRAHLISILPQARTRIRGSTLIIYYDTVAKELANATSNRVSGAPSAPLPVENR</sequence>
<accession>A0A0F9N8B7</accession>
<dbReference type="AlphaFoldDB" id="A0A0F9N8B7"/>
<dbReference type="EMBL" id="LAZR01008605">
    <property type="protein sequence ID" value="KKM77697.1"/>
    <property type="molecule type" value="Genomic_DNA"/>
</dbReference>
<dbReference type="PROSITE" id="PS51257">
    <property type="entry name" value="PROKAR_LIPOPROTEIN"/>
    <property type="match status" value="1"/>
</dbReference>
<gene>
    <name evidence="1" type="ORF">LCGC14_1367490</name>
</gene>
<name>A0A0F9N8B7_9ZZZZ</name>
<reference evidence="1" key="1">
    <citation type="journal article" date="2015" name="Nature">
        <title>Complex archaea that bridge the gap between prokaryotes and eukaryotes.</title>
        <authorList>
            <person name="Spang A."/>
            <person name="Saw J.H."/>
            <person name="Jorgensen S.L."/>
            <person name="Zaremba-Niedzwiedzka K."/>
            <person name="Martijn J."/>
            <person name="Lind A.E."/>
            <person name="van Eijk R."/>
            <person name="Schleper C."/>
            <person name="Guy L."/>
            <person name="Ettema T.J."/>
        </authorList>
    </citation>
    <scope>NUCLEOTIDE SEQUENCE</scope>
</reference>
<organism evidence="1">
    <name type="scientific">marine sediment metagenome</name>
    <dbReference type="NCBI Taxonomy" id="412755"/>
    <lineage>
        <taxon>unclassified sequences</taxon>
        <taxon>metagenomes</taxon>
        <taxon>ecological metagenomes</taxon>
    </lineage>
</organism>
<protein>
    <submittedName>
        <fullName evidence="1">Uncharacterized protein</fullName>
    </submittedName>
</protein>
<evidence type="ECO:0000313" key="1">
    <source>
        <dbReference type="EMBL" id="KKM77697.1"/>
    </source>
</evidence>